<protein>
    <submittedName>
        <fullName evidence="1">Uncharacterized protein</fullName>
    </submittedName>
</protein>
<sequence length="97" mass="10714">AHAVKCGTGCRLIGWSVTLFNLFQTQYTLKLQQESLKSVGWSTIGSQSTVKNTMVEVPPQPIEQPSQADSQVRKTVAIESINQLIKKTEHGSIMINE</sequence>
<dbReference type="EMBL" id="JACEIK010004386">
    <property type="protein sequence ID" value="MCD9645287.1"/>
    <property type="molecule type" value="Genomic_DNA"/>
</dbReference>
<evidence type="ECO:0000313" key="1">
    <source>
        <dbReference type="EMBL" id="MCD9645287.1"/>
    </source>
</evidence>
<organism evidence="1 2">
    <name type="scientific">Datura stramonium</name>
    <name type="common">Jimsonweed</name>
    <name type="synonym">Common thornapple</name>
    <dbReference type="NCBI Taxonomy" id="4076"/>
    <lineage>
        <taxon>Eukaryota</taxon>
        <taxon>Viridiplantae</taxon>
        <taxon>Streptophyta</taxon>
        <taxon>Embryophyta</taxon>
        <taxon>Tracheophyta</taxon>
        <taxon>Spermatophyta</taxon>
        <taxon>Magnoliopsida</taxon>
        <taxon>eudicotyledons</taxon>
        <taxon>Gunneridae</taxon>
        <taxon>Pentapetalae</taxon>
        <taxon>asterids</taxon>
        <taxon>lamiids</taxon>
        <taxon>Solanales</taxon>
        <taxon>Solanaceae</taxon>
        <taxon>Solanoideae</taxon>
        <taxon>Datureae</taxon>
        <taxon>Datura</taxon>
    </lineage>
</organism>
<proteinExistence type="predicted"/>
<gene>
    <name evidence="1" type="ORF">HAX54_034117</name>
</gene>
<accession>A0ABS8VEI5</accession>
<feature type="non-terminal residue" evidence="1">
    <location>
        <position position="1"/>
    </location>
</feature>
<reference evidence="1 2" key="1">
    <citation type="journal article" date="2021" name="BMC Genomics">
        <title>Datura genome reveals duplications of psychoactive alkaloid biosynthetic genes and high mutation rate following tissue culture.</title>
        <authorList>
            <person name="Rajewski A."/>
            <person name="Carter-House D."/>
            <person name="Stajich J."/>
            <person name="Litt A."/>
        </authorList>
    </citation>
    <scope>NUCLEOTIDE SEQUENCE [LARGE SCALE GENOMIC DNA]</scope>
    <source>
        <strain evidence="1">AR-01</strain>
    </source>
</reference>
<keyword evidence="2" id="KW-1185">Reference proteome</keyword>
<feature type="non-terminal residue" evidence="1">
    <location>
        <position position="97"/>
    </location>
</feature>
<dbReference type="Proteomes" id="UP000823775">
    <property type="component" value="Unassembled WGS sequence"/>
</dbReference>
<name>A0ABS8VEI5_DATST</name>
<evidence type="ECO:0000313" key="2">
    <source>
        <dbReference type="Proteomes" id="UP000823775"/>
    </source>
</evidence>
<comment type="caution">
    <text evidence="1">The sequence shown here is derived from an EMBL/GenBank/DDBJ whole genome shotgun (WGS) entry which is preliminary data.</text>
</comment>